<keyword evidence="5" id="KW-0460">Magnesium</keyword>
<keyword evidence="6" id="KW-0812">Transmembrane</keyword>
<dbReference type="Gene3D" id="3.90.79.10">
    <property type="entry name" value="Nucleoside Triphosphate Pyrophosphohydrolase"/>
    <property type="match status" value="1"/>
</dbReference>
<protein>
    <submittedName>
        <fullName evidence="9">Bifunctional NUDIX hydrolase/phosphatase PAP2 family protein</fullName>
        <ecNumber evidence="9">3.6.-.-</ecNumber>
    </submittedName>
</protein>
<feature type="transmembrane region" description="Helical" evidence="6">
    <location>
        <begin position="402"/>
        <end position="419"/>
    </location>
</feature>
<dbReference type="CDD" id="cd02883">
    <property type="entry name" value="NUDIX_Hydrolase"/>
    <property type="match status" value="1"/>
</dbReference>
<feature type="transmembrane region" description="Helical" evidence="6">
    <location>
        <begin position="344"/>
        <end position="365"/>
    </location>
</feature>
<feature type="transmembrane region" description="Helical" evidence="6">
    <location>
        <begin position="255"/>
        <end position="273"/>
    </location>
</feature>
<accession>A0ABV7C7L3</accession>
<evidence type="ECO:0000256" key="3">
    <source>
        <dbReference type="ARBA" id="ARBA00022723"/>
    </source>
</evidence>
<proteinExistence type="inferred from homology"/>
<dbReference type="PANTHER" id="PTHR43758">
    <property type="entry name" value="7,8-DIHYDRO-8-OXOGUANINE TRIPHOSPHATASE"/>
    <property type="match status" value="1"/>
</dbReference>
<comment type="caution">
    <text evidence="9">The sequence shown here is derived from an EMBL/GenBank/DDBJ whole genome shotgun (WGS) entry which is preliminary data.</text>
</comment>
<feature type="transmembrane region" description="Helical" evidence="6">
    <location>
        <begin position="377"/>
        <end position="396"/>
    </location>
</feature>
<feature type="chain" id="PRO_5047224143" evidence="7">
    <location>
        <begin position="33"/>
        <end position="502"/>
    </location>
</feature>
<comment type="similarity">
    <text evidence="2">Belongs to the Nudix hydrolase family.</text>
</comment>
<keyword evidence="6" id="KW-1133">Transmembrane helix</keyword>
<keyword evidence="6" id="KW-0472">Membrane</keyword>
<dbReference type="GO" id="GO:0016787">
    <property type="term" value="F:hydrolase activity"/>
    <property type="evidence" value="ECO:0007669"/>
    <property type="project" value="UniProtKB-KW"/>
</dbReference>
<dbReference type="EMBL" id="JBHRSE010000060">
    <property type="protein sequence ID" value="MFC3024017.1"/>
    <property type="molecule type" value="Genomic_DNA"/>
</dbReference>
<keyword evidence="7" id="KW-0732">Signal</keyword>
<dbReference type="InterPro" id="IPR036938">
    <property type="entry name" value="PAP2/HPO_sf"/>
</dbReference>
<name>A0ABV7C7L3_9VIBR</name>
<organism evidence="9 10">
    <name type="scientific">Vibrio zhugei</name>
    <dbReference type="NCBI Taxonomy" id="2479546"/>
    <lineage>
        <taxon>Bacteria</taxon>
        <taxon>Pseudomonadati</taxon>
        <taxon>Pseudomonadota</taxon>
        <taxon>Gammaproteobacteria</taxon>
        <taxon>Vibrionales</taxon>
        <taxon>Vibrionaceae</taxon>
        <taxon>Vibrio</taxon>
    </lineage>
</organism>
<dbReference type="PANTHER" id="PTHR43758:SF8">
    <property type="entry name" value="8-OXO-DGTP DIPHOSPHATASE YTKD-RELATED"/>
    <property type="match status" value="1"/>
</dbReference>
<evidence type="ECO:0000313" key="9">
    <source>
        <dbReference type="EMBL" id="MFC3024017.1"/>
    </source>
</evidence>
<evidence type="ECO:0000259" key="8">
    <source>
        <dbReference type="PROSITE" id="PS51462"/>
    </source>
</evidence>
<feature type="transmembrane region" description="Helical" evidence="6">
    <location>
        <begin position="431"/>
        <end position="452"/>
    </location>
</feature>
<dbReference type="SUPFAM" id="SSF55811">
    <property type="entry name" value="Nudix"/>
    <property type="match status" value="1"/>
</dbReference>
<evidence type="ECO:0000256" key="7">
    <source>
        <dbReference type="SAM" id="SignalP"/>
    </source>
</evidence>
<feature type="domain" description="Nudix hydrolase" evidence="8">
    <location>
        <begin position="38"/>
        <end position="173"/>
    </location>
</feature>
<evidence type="ECO:0000256" key="2">
    <source>
        <dbReference type="ARBA" id="ARBA00005582"/>
    </source>
</evidence>
<dbReference type="InterPro" id="IPR020084">
    <property type="entry name" value="NUDIX_hydrolase_CS"/>
</dbReference>
<feature type="signal peptide" evidence="7">
    <location>
        <begin position="1"/>
        <end position="32"/>
    </location>
</feature>
<evidence type="ECO:0000256" key="6">
    <source>
        <dbReference type="SAM" id="Phobius"/>
    </source>
</evidence>
<dbReference type="SUPFAM" id="SSF48317">
    <property type="entry name" value="Acid phosphatase/Vanadium-dependent haloperoxidase"/>
    <property type="match status" value="1"/>
</dbReference>
<feature type="transmembrane region" description="Helical" evidence="6">
    <location>
        <begin position="322"/>
        <end position="338"/>
    </location>
</feature>
<dbReference type="PROSITE" id="PS51462">
    <property type="entry name" value="NUDIX"/>
    <property type="match status" value="1"/>
</dbReference>
<reference evidence="10" key="1">
    <citation type="journal article" date="2019" name="Int. J. Syst. Evol. Microbiol.">
        <title>The Global Catalogue of Microorganisms (GCM) 10K type strain sequencing project: providing services to taxonomists for standard genome sequencing and annotation.</title>
        <authorList>
            <consortium name="The Broad Institute Genomics Platform"/>
            <consortium name="The Broad Institute Genome Sequencing Center for Infectious Disease"/>
            <person name="Wu L."/>
            <person name="Ma J."/>
        </authorList>
    </citation>
    <scope>NUCLEOTIDE SEQUENCE [LARGE SCALE GENOMIC DNA]</scope>
    <source>
        <strain evidence="10">KCTC 62784</strain>
    </source>
</reference>
<gene>
    <name evidence="9" type="ORF">ACFODT_09275</name>
</gene>
<keyword evidence="10" id="KW-1185">Reference proteome</keyword>
<evidence type="ECO:0000256" key="5">
    <source>
        <dbReference type="ARBA" id="ARBA00022842"/>
    </source>
</evidence>
<dbReference type="RefSeq" id="WP_123016084.1">
    <property type="nucleotide sequence ID" value="NZ_AP024911.1"/>
</dbReference>
<keyword evidence="4 9" id="KW-0378">Hydrolase</keyword>
<feature type="transmembrane region" description="Helical" evidence="6">
    <location>
        <begin position="293"/>
        <end position="310"/>
    </location>
</feature>
<dbReference type="PROSITE" id="PS00893">
    <property type="entry name" value="NUDIX_BOX"/>
    <property type="match status" value="1"/>
</dbReference>
<dbReference type="Proteomes" id="UP001595384">
    <property type="component" value="Unassembled WGS sequence"/>
</dbReference>
<dbReference type="EC" id="3.6.-.-" evidence="9"/>
<feature type="transmembrane region" description="Helical" evidence="6">
    <location>
        <begin position="458"/>
        <end position="479"/>
    </location>
</feature>
<comment type="cofactor">
    <cofactor evidence="1">
        <name>Mg(2+)</name>
        <dbReference type="ChEBI" id="CHEBI:18420"/>
    </cofactor>
</comment>
<dbReference type="Pfam" id="PF00293">
    <property type="entry name" value="NUDIX"/>
    <property type="match status" value="1"/>
</dbReference>
<sequence>MLTKIGIKQVYQRLLCLMATLVGLMTVGTVNAQESIEPVHTQRGAVCITKVNNQLLMIREYITGKLSLPGGNIEAGELPGQAAQREMWEETGLVIDVVKQIGQTPTAYVFDCVSQSNVIALDTNNALGGKNLPIWGAPDFGIETLSGMLIDPKRVNARDYRYPEQWALMKNMFKHATDQPMRSVPDLIAIAPSFQQHELHFLVGFQHMLQSLPDWGVKLIGGAISLGNMLANPILALILFPLFIYFFGTRVMLKLLFTVAFVSLVCLLLQRGIALPRPYVYLPTLDPIMEAGYSMPCVVTAILTSCFFILWQEREHITSHQWMPALGIAIVWQIVAQFLSGDVFISDCLAGAILGMTITWNVYQLESRATVDFNEQLLSYKIWLALLVLSAMLTYLWSTPGFREWLAILAAVVVALGFGRPFDHKKTFFRALGSMGALVCCHLVFKLLLHHFSYSTTLSLWLSFLHYSTITLMVFLLTFRRISLHDIGFQIALLTKRKPSLP</sequence>
<dbReference type="InterPro" id="IPR015797">
    <property type="entry name" value="NUDIX_hydrolase-like_dom_sf"/>
</dbReference>
<dbReference type="CDD" id="cd01610">
    <property type="entry name" value="PAP2_like"/>
    <property type="match status" value="1"/>
</dbReference>
<evidence type="ECO:0000256" key="4">
    <source>
        <dbReference type="ARBA" id="ARBA00022801"/>
    </source>
</evidence>
<dbReference type="InterPro" id="IPR000086">
    <property type="entry name" value="NUDIX_hydrolase_dom"/>
</dbReference>
<keyword evidence="3" id="KW-0479">Metal-binding</keyword>
<feature type="transmembrane region" description="Helical" evidence="6">
    <location>
        <begin position="229"/>
        <end position="248"/>
    </location>
</feature>
<evidence type="ECO:0000313" key="10">
    <source>
        <dbReference type="Proteomes" id="UP001595384"/>
    </source>
</evidence>
<evidence type="ECO:0000256" key="1">
    <source>
        <dbReference type="ARBA" id="ARBA00001946"/>
    </source>
</evidence>